<proteinExistence type="predicted"/>
<reference evidence="1 2" key="1">
    <citation type="submission" date="2019-02" db="EMBL/GenBank/DDBJ databases">
        <title>Genome sequencing of the rare red list fungi Antrodiella citrinella (Flaviporus citrinellus).</title>
        <authorList>
            <person name="Buettner E."/>
            <person name="Kellner H."/>
        </authorList>
    </citation>
    <scope>NUCLEOTIDE SEQUENCE [LARGE SCALE GENOMIC DNA]</scope>
    <source>
        <strain evidence="1 2">DSM 108506</strain>
    </source>
</reference>
<keyword evidence="2" id="KW-1185">Reference proteome</keyword>
<evidence type="ECO:0000313" key="2">
    <source>
        <dbReference type="Proteomes" id="UP000308730"/>
    </source>
</evidence>
<accession>A0A4S4LZW2</accession>
<dbReference type="AlphaFoldDB" id="A0A4S4LZW2"/>
<organism evidence="1 2">
    <name type="scientific">Antrodiella citrinella</name>
    <dbReference type="NCBI Taxonomy" id="2447956"/>
    <lineage>
        <taxon>Eukaryota</taxon>
        <taxon>Fungi</taxon>
        <taxon>Dikarya</taxon>
        <taxon>Basidiomycota</taxon>
        <taxon>Agaricomycotina</taxon>
        <taxon>Agaricomycetes</taxon>
        <taxon>Polyporales</taxon>
        <taxon>Steccherinaceae</taxon>
        <taxon>Antrodiella</taxon>
    </lineage>
</organism>
<evidence type="ECO:0000313" key="1">
    <source>
        <dbReference type="EMBL" id="THH18162.1"/>
    </source>
</evidence>
<dbReference type="EMBL" id="SGPM01000607">
    <property type="protein sequence ID" value="THH18162.1"/>
    <property type="molecule type" value="Genomic_DNA"/>
</dbReference>
<comment type="caution">
    <text evidence="1">The sequence shown here is derived from an EMBL/GenBank/DDBJ whole genome shotgun (WGS) entry which is preliminary data.</text>
</comment>
<name>A0A4S4LZW2_9APHY</name>
<sequence length="55" mass="6014">MAKACNEMNIPDLLGIMSALAVAHANRTIQNVRPNEQHTKELRDLEAALKEAKSG</sequence>
<dbReference type="Proteomes" id="UP000308730">
    <property type="component" value="Unassembled WGS sequence"/>
</dbReference>
<gene>
    <name evidence="1" type="ORF">EUX98_g9003</name>
</gene>
<protein>
    <submittedName>
        <fullName evidence="1">Uncharacterized protein</fullName>
    </submittedName>
</protein>